<gene>
    <name evidence="1" type="ORF">BN847_0125590</name>
</gene>
<organism evidence="1">
    <name type="scientific">Fusarium pseudograminearum CS3427</name>
    <dbReference type="NCBI Taxonomy" id="1318457"/>
    <lineage>
        <taxon>Eukaryota</taxon>
        <taxon>Fungi</taxon>
        <taxon>Dikarya</taxon>
        <taxon>Ascomycota</taxon>
        <taxon>Pezizomycotina</taxon>
        <taxon>Sordariomycetes</taxon>
        <taxon>Hypocreomycetidae</taxon>
        <taxon>Hypocreales</taxon>
        <taxon>Nectriaceae</taxon>
        <taxon>Fusarium</taxon>
    </lineage>
</organism>
<reference evidence="1" key="1">
    <citation type="submission" date="2013-05" db="EMBL/GenBank/DDBJ databases">
        <title>Draft genome sequences of six wheat associated Fusarium spp. isolates.</title>
        <authorList>
            <person name="Moolhuijzen P.M."/>
            <person name="Manners J.M."/>
            <person name="Wilcox S."/>
            <person name="Bellgard M.I."/>
            <person name="Gardiner D.M."/>
        </authorList>
    </citation>
    <scope>NUCLEOTIDE SEQUENCE</scope>
    <source>
        <strain evidence="1">CS3427</strain>
    </source>
</reference>
<accession>W1I8U5</accession>
<sequence length="99" mass="11763">MRLTRTRKKNKGRGGAYSLPPYFRARWFVKRILLSISLRDMDMLARFVPRIPKGYTSLVLIHIPPGEISSRQARYFVYLREYGYALLLFFFDFSCYKGL</sequence>
<name>W1I8U5_FUSPS</name>
<dbReference type="EMBL" id="HG316973">
    <property type="protein sequence ID" value="CDX48396.1"/>
    <property type="molecule type" value="Genomic_DNA"/>
</dbReference>
<dbReference type="EMBL" id="CBMD010001693">
    <property type="protein sequence ID" value="CDL73090.1"/>
    <property type="molecule type" value="Genomic_DNA"/>
</dbReference>
<protein>
    <submittedName>
        <fullName evidence="1">Unclassified</fullName>
    </submittedName>
</protein>
<dbReference type="AlphaFoldDB" id="W1I8U5"/>
<proteinExistence type="predicted"/>
<evidence type="ECO:0000313" key="1">
    <source>
        <dbReference type="EMBL" id="CDL73090.1"/>
    </source>
</evidence>